<reference evidence="5" key="1">
    <citation type="journal article" date="2021" name="Sci. Adv.">
        <title>The American lobster genome reveals insights on longevity, neural, and immune adaptations.</title>
        <authorList>
            <person name="Polinski J.M."/>
            <person name="Zimin A.V."/>
            <person name="Clark K.F."/>
            <person name="Kohn A.B."/>
            <person name="Sadowski N."/>
            <person name="Timp W."/>
            <person name="Ptitsyn A."/>
            <person name="Khanna P."/>
            <person name="Romanova D.Y."/>
            <person name="Williams P."/>
            <person name="Greenwood S.J."/>
            <person name="Moroz L.L."/>
            <person name="Walt D.R."/>
            <person name="Bodnar A.G."/>
        </authorList>
    </citation>
    <scope>NUCLEOTIDE SEQUENCE</scope>
    <source>
        <strain evidence="5">GMGI-L3</strain>
    </source>
</reference>
<feature type="transmembrane region" description="Helical" evidence="1">
    <location>
        <begin position="722"/>
        <end position="739"/>
    </location>
</feature>
<dbReference type="Proteomes" id="UP000747542">
    <property type="component" value="Unassembled WGS sequence"/>
</dbReference>
<dbReference type="Pfam" id="PF01571">
    <property type="entry name" value="GCV_T"/>
    <property type="match status" value="1"/>
</dbReference>
<accession>A0A8J5MW87</accession>
<dbReference type="SUPFAM" id="SSF103025">
    <property type="entry name" value="Folate-binding domain"/>
    <property type="match status" value="1"/>
</dbReference>
<dbReference type="InterPro" id="IPR036188">
    <property type="entry name" value="FAD/NAD-bd_sf"/>
</dbReference>
<name>A0A8J5MW87_HOMAM</name>
<gene>
    <name evidence="5" type="primary">SARDH-L</name>
    <name evidence="5" type="ORF">Hamer_G007164</name>
</gene>
<evidence type="ECO:0000259" key="2">
    <source>
        <dbReference type="Pfam" id="PF01266"/>
    </source>
</evidence>
<dbReference type="Pfam" id="PF16350">
    <property type="entry name" value="FAO_M"/>
    <property type="match status" value="1"/>
</dbReference>
<dbReference type="AlphaFoldDB" id="A0A8J5MW87"/>
<evidence type="ECO:0000259" key="3">
    <source>
        <dbReference type="Pfam" id="PF01571"/>
    </source>
</evidence>
<dbReference type="GO" id="GO:0008480">
    <property type="term" value="F:sarcosine dehydrogenase activity"/>
    <property type="evidence" value="ECO:0007669"/>
    <property type="project" value="TreeGrafter"/>
</dbReference>
<evidence type="ECO:0000313" key="6">
    <source>
        <dbReference type="Proteomes" id="UP000747542"/>
    </source>
</evidence>
<dbReference type="SUPFAM" id="SSF51905">
    <property type="entry name" value="FAD/NAD(P)-binding domain"/>
    <property type="match status" value="1"/>
</dbReference>
<protein>
    <submittedName>
        <fullName evidence="5">Sarcosine dehydrogenase-like</fullName>
    </submittedName>
</protein>
<keyword evidence="6" id="KW-1185">Reference proteome</keyword>
<dbReference type="GO" id="GO:0005759">
    <property type="term" value="C:mitochondrial matrix"/>
    <property type="evidence" value="ECO:0007669"/>
    <property type="project" value="TreeGrafter"/>
</dbReference>
<dbReference type="EMBL" id="JAHLQT010024345">
    <property type="protein sequence ID" value="KAG7165349.1"/>
    <property type="molecule type" value="Genomic_DNA"/>
</dbReference>
<dbReference type="GO" id="GO:1901053">
    <property type="term" value="P:sarcosine catabolic process"/>
    <property type="evidence" value="ECO:0007669"/>
    <property type="project" value="TreeGrafter"/>
</dbReference>
<dbReference type="Gene3D" id="3.30.9.10">
    <property type="entry name" value="D-Amino Acid Oxidase, subunit A, domain 2"/>
    <property type="match status" value="1"/>
</dbReference>
<evidence type="ECO:0000256" key="1">
    <source>
        <dbReference type="SAM" id="Phobius"/>
    </source>
</evidence>
<organism evidence="5 6">
    <name type="scientific">Homarus americanus</name>
    <name type="common">American lobster</name>
    <dbReference type="NCBI Taxonomy" id="6706"/>
    <lineage>
        <taxon>Eukaryota</taxon>
        <taxon>Metazoa</taxon>
        <taxon>Ecdysozoa</taxon>
        <taxon>Arthropoda</taxon>
        <taxon>Crustacea</taxon>
        <taxon>Multicrustacea</taxon>
        <taxon>Malacostraca</taxon>
        <taxon>Eumalacostraca</taxon>
        <taxon>Eucarida</taxon>
        <taxon>Decapoda</taxon>
        <taxon>Pleocyemata</taxon>
        <taxon>Astacidea</taxon>
        <taxon>Nephropoidea</taxon>
        <taxon>Nephropidae</taxon>
        <taxon>Homarus</taxon>
    </lineage>
</organism>
<keyword evidence="1" id="KW-0812">Transmembrane</keyword>
<dbReference type="SUPFAM" id="SSF54373">
    <property type="entry name" value="FAD-linked reductases, C-terminal domain"/>
    <property type="match status" value="1"/>
</dbReference>
<dbReference type="InterPro" id="IPR032503">
    <property type="entry name" value="FAO_M"/>
</dbReference>
<feature type="non-terminal residue" evidence="5">
    <location>
        <position position="1"/>
    </location>
</feature>
<comment type="caution">
    <text evidence="5">The sequence shown here is derived from an EMBL/GenBank/DDBJ whole genome shotgun (WGS) entry which is preliminary data.</text>
</comment>
<dbReference type="Gene3D" id="3.50.50.60">
    <property type="entry name" value="FAD/NAD(P)-binding domain"/>
    <property type="match status" value="1"/>
</dbReference>
<dbReference type="PANTHER" id="PTHR13847:SF200">
    <property type="entry name" value="SARCOSINE DEHYDROGENASE, MITOCHONDRIAL"/>
    <property type="match status" value="1"/>
</dbReference>
<keyword evidence="1" id="KW-0472">Membrane</keyword>
<feature type="transmembrane region" description="Helical" evidence="1">
    <location>
        <begin position="744"/>
        <end position="768"/>
    </location>
</feature>
<feature type="domain" description="FAD dependent oxidoreductase" evidence="2">
    <location>
        <begin position="16"/>
        <end position="347"/>
    </location>
</feature>
<proteinExistence type="predicted"/>
<feature type="non-terminal residue" evidence="5">
    <location>
        <position position="993"/>
    </location>
</feature>
<dbReference type="InterPro" id="IPR006222">
    <property type="entry name" value="GCVT_N"/>
</dbReference>
<feature type="domain" description="FAD dependent oxidoreductase central" evidence="4">
    <location>
        <begin position="350"/>
        <end position="406"/>
    </location>
</feature>
<dbReference type="Gene3D" id="3.30.1360.120">
    <property type="entry name" value="Probable tRNA modification gtpase trme, domain 1"/>
    <property type="match status" value="1"/>
</dbReference>
<dbReference type="InterPro" id="IPR027266">
    <property type="entry name" value="TrmE/GcvT-like"/>
</dbReference>
<dbReference type="Gene3D" id="3.30.70.1400">
    <property type="entry name" value="Aminomethyltransferase beta-barrel domains"/>
    <property type="match status" value="1"/>
</dbReference>
<sequence length="993" mass="104232">SGVFVVVGRVTARGGGRGCGTTWHTAGLFYRLSSNEVDCMLHGSTMRICLSLEEETGVNPGWINNGSLFLTSRKEDQPRERQQSLEQMMSLSKVFGVESHLLNPAQIKDLHPLLNVNDLQSAVYTPTDGSMDPAGICLALTRAARWAGARVVEGCRVTDITTAETTLGGRKVTEVHTTRGVIKTNVVVNAAGGWSNDIANMVGLQVPLQIYRHGYLVTDSIPGFKVVPNVRNYSGSSYLKPQGEGFTVGVFEVNPVPIDKLSPDFSFGLYEPNWDIFGDMMQTAAIIMPALETVGVKSTIYGPESFTPDGKAIVGDDPNIEGFFHCCGFNSRGMQLSGGCGEQIAKWVVEGRPEIPMFIYDIRRFHPLLCSNRAWILARTHEKLLSHYNIIFPHDEPLAGRRQRCSPLHQVLEDAGAVYQEKQGWERPGWFGTSPAPVQEYDWYGAYGNPICRDLRYYNSLKGGYTFGFPKYHDLIPDYPSTLTDVQQIQRECLAAREGAAVFDMSSFGKYYLTGRDAQKVADWVFSADVTRALGTTTPGGEARCVSLYGECDDGASLYGEGDDGASLYGECDDGASLYGECDDGASLCGQCDDVASLCGECDDGASPCGECDDGASVCGECDDGASLCGECDDVASLCGECDDGASPCGECDDGASVCGQCDDGASLCGECEDGASPCGECDDGASVCGQCDDGASPCGECEDVASLCGECEDVASLCGDVMMVLLFVVSVMMVLLLLSVMMVLLFVVSVMMVLLFVVSVMMCFSLWCDVDGASLVCDDGASLCGECDDGASPCGECDDGASLCGQCDDGASLFVCDDGASLCGECDDGASLYGECDDGASLYGECDDGASLYGECDDGASLCGQCDDVASLCGECDDGASPCGECDDGASVCGECDDGASLCGECDDVASLCGECDDGASPCGECDDGASVCGQCDDGASLCGECEDGASPCGECDDGASVCGQCDDGASPCGECEDVASLCGECEDVASL</sequence>
<keyword evidence="1" id="KW-1133">Transmembrane helix</keyword>
<evidence type="ECO:0000313" key="5">
    <source>
        <dbReference type="EMBL" id="KAG7165349.1"/>
    </source>
</evidence>
<feature type="domain" description="GCVT N-terminal" evidence="3">
    <location>
        <begin position="408"/>
        <end position="536"/>
    </location>
</feature>
<evidence type="ECO:0000259" key="4">
    <source>
        <dbReference type="Pfam" id="PF16350"/>
    </source>
</evidence>
<dbReference type="Pfam" id="PF01266">
    <property type="entry name" value="DAO"/>
    <property type="match status" value="1"/>
</dbReference>
<dbReference type="PANTHER" id="PTHR13847">
    <property type="entry name" value="SARCOSINE DEHYDROGENASE-RELATED"/>
    <property type="match status" value="1"/>
</dbReference>
<dbReference type="InterPro" id="IPR006076">
    <property type="entry name" value="FAD-dep_OxRdtase"/>
</dbReference>